<dbReference type="GO" id="GO:0046872">
    <property type="term" value="F:metal ion binding"/>
    <property type="evidence" value="ECO:0007669"/>
    <property type="project" value="UniProtKB-KW"/>
</dbReference>
<accession>A0A395V7Z1</accession>
<reference evidence="2 3" key="1">
    <citation type="submission" date="2018-08" db="EMBL/GenBank/DDBJ databases">
        <title>A genome reference for cultivated species of the human gut microbiota.</title>
        <authorList>
            <person name="Zou Y."/>
            <person name="Xue W."/>
            <person name="Luo G."/>
        </authorList>
    </citation>
    <scope>NUCLEOTIDE SEQUENCE [LARGE SCALE GENOMIC DNA]</scope>
    <source>
        <strain evidence="2 3">AF22-12AC</strain>
    </source>
</reference>
<dbReference type="EMBL" id="QRVL01000024">
    <property type="protein sequence ID" value="RGS36202.1"/>
    <property type="molecule type" value="Genomic_DNA"/>
</dbReference>
<organism evidence="2 3">
    <name type="scientific">Roseburia hominis</name>
    <dbReference type="NCBI Taxonomy" id="301301"/>
    <lineage>
        <taxon>Bacteria</taxon>
        <taxon>Bacillati</taxon>
        <taxon>Bacillota</taxon>
        <taxon>Clostridia</taxon>
        <taxon>Lachnospirales</taxon>
        <taxon>Lachnospiraceae</taxon>
        <taxon>Roseburia</taxon>
    </lineage>
</organism>
<dbReference type="Proteomes" id="UP000266172">
    <property type="component" value="Unassembled WGS sequence"/>
</dbReference>
<dbReference type="GO" id="GO:0006508">
    <property type="term" value="P:proteolysis"/>
    <property type="evidence" value="ECO:0007669"/>
    <property type="project" value="InterPro"/>
</dbReference>
<gene>
    <name evidence="2" type="ORF">DWX93_15925</name>
</gene>
<comment type="caution">
    <text evidence="2">The sequence shown here is derived from an EMBL/GenBank/DDBJ whole genome shotgun (WGS) entry which is preliminary data.</text>
</comment>
<evidence type="ECO:0000256" key="1">
    <source>
        <dbReference type="ARBA" id="ARBA00022723"/>
    </source>
</evidence>
<dbReference type="AlphaFoldDB" id="A0A395V7Z1"/>
<keyword evidence="2" id="KW-0378">Hydrolase</keyword>
<name>A0A395V7Z1_9FIRM</name>
<dbReference type="PANTHER" id="PTHR34448">
    <property type="entry name" value="AMINOPEPTIDASE"/>
    <property type="match status" value="1"/>
</dbReference>
<keyword evidence="2" id="KW-0645">Protease</keyword>
<evidence type="ECO:0000313" key="3">
    <source>
        <dbReference type="Proteomes" id="UP000266172"/>
    </source>
</evidence>
<evidence type="ECO:0000313" key="2">
    <source>
        <dbReference type="EMBL" id="RGS36202.1"/>
    </source>
</evidence>
<proteinExistence type="predicted"/>
<keyword evidence="2" id="KW-0031">Aminopeptidase</keyword>
<dbReference type="SUPFAM" id="SSF144052">
    <property type="entry name" value="Thermophilic metalloprotease-like"/>
    <property type="match status" value="1"/>
</dbReference>
<dbReference type="GO" id="GO:0004177">
    <property type="term" value="F:aminopeptidase activity"/>
    <property type="evidence" value="ECO:0007669"/>
    <property type="project" value="UniProtKB-KW"/>
</dbReference>
<keyword evidence="1" id="KW-0479">Metal-binding</keyword>
<protein>
    <submittedName>
        <fullName evidence="2">Leucyl aminopeptidase</fullName>
    </submittedName>
</protein>
<dbReference type="InterPro" id="IPR052170">
    <property type="entry name" value="M29_Exopeptidase"/>
</dbReference>
<dbReference type="Pfam" id="PF02073">
    <property type="entry name" value="Peptidase_M29"/>
    <property type="match status" value="1"/>
</dbReference>
<dbReference type="PANTHER" id="PTHR34448:SF3">
    <property type="entry name" value="AMINOPEPTIDASE AMPS"/>
    <property type="match status" value="1"/>
</dbReference>
<dbReference type="InterPro" id="IPR000787">
    <property type="entry name" value="Peptidase_M29"/>
</dbReference>
<sequence length="678" mass="77004">MGYQECYKETNELAAERYELAAERIAEIAEAAQTPEPFAEYFQKNAAYLQRLGALYEKGKGGSLVARSMEECEADNATLYGEILPEAYGRSYANPAYAAARLGETFGGALSLLAAHLRTACGEVFRGNLMQLTIAMELFVEIYNCFEGAVADALPQEKEVQQILYWHFHDYREIFDERSVRCLVNPAEDFEKEIVMQADLSDLRYLYRYGAYIGDNERQIAAYLNTLPEADIQAMADTYTEGYRIGFETTGKDLSKKTAAQVRYPIGFERMVRAAVRNFEKMGLEVTMLASGTAANKQYDYDHREDRAYYLDKAYVERGLETWKNAFEEEKVHADGMAGPAVIEVFGEEPFSPETKKEAFRYSEKQQQLCVYEMSQRGQITNQYIKGEERSFTIIAYPLPSIGARFEKIFAETVKINTLDYMLYRNMQQKMIDVLDQADRVHITGKGANKTDLYVNIWKLQNPEGETAFENCVADVNIPVGEVFTSPVLKGTNGKLHVGQVYLNGLNYKNLEIDFKDGMVEKYTCTNFEDETENKNYIRDNVLMHHETLPMGEFAIGTNTTAYRMARDYDIADKLPILIAEKTGPHFAVGDTCYSHEEDNLSYNPDGKAIVARENTVSAQRRENPEKAYLNCHTDITIPYDELDKITVIRKDGTTEDIIVDGRFVLAGTEALNEPLDR</sequence>